<evidence type="ECO:0000313" key="10">
    <source>
        <dbReference type="EMBL" id="CAK0789320.1"/>
    </source>
</evidence>
<evidence type="ECO:0000256" key="9">
    <source>
        <dbReference type="SAM" id="MobiDB-lite"/>
    </source>
</evidence>
<dbReference type="CDD" id="cd16841">
    <property type="entry name" value="RraA_family"/>
    <property type="match status" value="1"/>
</dbReference>
<keyword evidence="5 8" id="KW-0456">Lyase</keyword>
<sequence length="249" mass="24955">APSSRAAESTLAWGCPCVSSRSCPAGPGPAATAPRGGGRPCSGAGAGGDCGGYPPPDLSRAGTADLADLFLGDVHACDALRTGPAGTRRVAAAVGEGLGATPPPRGLPNLGGRSRFSGRVATVQCFESNLVVRSVLSESGGGRVLVVDAGGSPRAALFGDNLGELAVRNGWAGVLLHGFLRDAACLRGMPLGVKALGTYPVKSGKRDWGLRDVPVTFAGVTFQPGDYVYSDEDGVLVADADLQAAARAD</sequence>
<evidence type="ECO:0000256" key="6">
    <source>
        <dbReference type="ARBA" id="ARBA00025046"/>
    </source>
</evidence>
<comment type="function">
    <text evidence="6 8">Catalyzes the aldol cleavage of 4-hydroxy-4-methyl-2-oxoglutarate (HMG) into 2 molecules of pyruvate. Also contains a secondary oxaloacetate (OAA) decarboxylase activity due to the common pyruvate enolate transition state formed following C-C bond cleavage in the retro-aldol and decarboxylation reactions.</text>
</comment>
<protein>
    <recommendedName>
        <fullName evidence="8">4-hydroxy-4-methyl-2-oxoglutarate aldolase</fullName>
        <shortName evidence="8">HMG aldolase</shortName>
        <ecNumber evidence="8">4.1.1.112</ecNumber>
        <ecNumber evidence="8">4.1.3.17</ecNumber>
    </recommendedName>
    <alternativeName>
        <fullName evidence="8">Oxaloacetate decarboxylase</fullName>
    </alternativeName>
</protein>
<comment type="catalytic activity">
    <reaction evidence="7 8">
        <text>oxaloacetate + H(+) = pyruvate + CO2</text>
        <dbReference type="Rhea" id="RHEA:15641"/>
        <dbReference type="ChEBI" id="CHEBI:15361"/>
        <dbReference type="ChEBI" id="CHEBI:15378"/>
        <dbReference type="ChEBI" id="CHEBI:16452"/>
        <dbReference type="ChEBI" id="CHEBI:16526"/>
        <dbReference type="EC" id="4.1.1.112"/>
    </reaction>
</comment>
<evidence type="ECO:0000313" key="11">
    <source>
        <dbReference type="Proteomes" id="UP001189429"/>
    </source>
</evidence>
<comment type="caution">
    <text evidence="10">The sequence shown here is derived from an EMBL/GenBank/DDBJ whole genome shotgun (WGS) entry which is preliminary data.</text>
</comment>
<evidence type="ECO:0000256" key="4">
    <source>
        <dbReference type="ARBA" id="ARBA00022723"/>
    </source>
</evidence>
<evidence type="ECO:0000256" key="2">
    <source>
        <dbReference type="ARBA" id="ARBA00008621"/>
    </source>
</evidence>
<dbReference type="PANTHER" id="PTHR33254">
    <property type="entry name" value="4-HYDROXY-4-METHYL-2-OXOGLUTARATE ALDOLASE 3-RELATED"/>
    <property type="match status" value="1"/>
</dbReference>
<dbReference type="SUPFAM" id="SSF89562">
    <property type="entry name" value="RraA-like"/>
    <property type="match status" value="1"/>
</dbReference>
<comment type="similarity">
    <text evidence="2 8">Belongs to the class II aldolase/RraA-like family.</text>
</comment>
<dbReference type="PANTHER" id="PTHR33254:SF4">
    <property type="entry name" value="4-HYDROXY-4-METHYL-2-OXOGLUTARATE ALDOLASE 3-RELATED"/>
    <property type="match status" value="1"/>
</dbReference>
<feature type="region of interest" description="Disordered" evidence="9">
    <location>
        <begin position="22"/>
        <end position="41"/>
    </location>
</feature>
<keyword evidence="11" id="KW-1185">Reference proteome</keyword>
<dbReference type="InterPro" id="IPR005493">
    <property type="entry name" value="RraA/RraA-like"/>
</dbReference>
<gene>
    <name evidence="10" type="ORF">PCOR1329_LOCUS936</name>
</gene>
<dbReference type="EMBL" id="CAUYUJ010000220">
    <property type="protein sequence ID" value="CAK0789320.1"/>
    <property type="molecule type" value="Genomic_DNA"/>
</dbReference>
<dbReference type="InterPro" id="IPR036704">
    <property type="entry name" value="RraA/RraA-like_sf"/>
</dbReference>
<dbReference type="Gene3D" id="3.50.30.40">
    <property type="entry name" value="Ribonuclease E inhibitor RraA/RraA-like"/>
    <property type="match status" value="1"/>
</dbReference>
<comment type="catalytic activity">
    <reaction evidence="1 8">
        <text>4-hydroxy-4-methyl-2-oxoglutarate = 2 pyruvate</text>
        <dbReference type="Rhea" id="RHEA:22748"/>
        <dbReference type="ChEBI" id="CHEBI:15361"/>
        <dbReference type="ChEBI" id="CHEBI:58276"/>
        <dbReference type="EC" id="4.1.3.17"/>
    </reaction>
</comment>
<evidence type="ECO:0000256" key="5">
    <source>
        <dbReference type="ARBA" id="ARBA00023239"/>
    </source>
</evidence>
<reference evidence="10" key="1">
    <citation type="submission" date="2023-10" db="EMBL/GenBank/DDBJ databases">
        <authorList>
            <person name="Chen Y."/>
            <person name="Shah S."/>
            <person name="Dougan E. K."/>
            <person name="Thang M."/>
            <person name="Chan C."/>
        </authorList>
    </citation>
    <scope>NUCLEOTIDE SEQUENCE [LARGE SCALE GENOMIC DNA]</scope>
</reference>
<feature type="compositionally biased region" description="Low complexity" evidence="9">
    <location>
        <begin position="24"/>
        <end position="34"/>
    </location>
</feature>
<evidence type="ECO:0000256" key="8">
    <source>
        <dbReference type="RuleBase" id="RU004338"/>
    </source>
</evidence>
<dbReference type="EC" id="4.1.1.112" evidence="8"/>
<dbReference type="InterPro" id="IPR010203">
    <property type="entry name" value="RraA"/>
</dbReference>
<dbReference type="Pfam" id="PF03737">
    <property type="entry name" value="RraA-like"/>
    <property type="match status" value="1"/>
</dbReference>
<comment type="subunit">
    <text evidence="3 8">Homotrimer.</text>
</comment>
<evidence type="ECO:0000256" key="3">
    <source>
        <dbReference type="ARBA" id="ARBA00011233"/>
    </source>
</evidence>
<organism evidence="10 11">
    <name type="scientific">Prorocentrum cordatum</name>
    <dbReference type="NCBI Taxonomy" id="2364126"/>
    <lineage>
        <taxon>Eukaryota</taxon>
        <taxon>Sar</taxon>
        <taxon>Alveolata</taxon>
        <taxon>Dinophyceae</taxon>
        <taxon>Prorocentrales</taxon>
        <taxon>Prorocentraceae</taxon>
        <taxon>Prorocentrum</taxon>
    </lineage>
</organism>
<dbReference type="NCBIfam" id="TIGR01935">
    <property type="entry name" value="NOT-MenG"/>
    <property type="match status" value="1"/>
</dbReference>
<evidence type="ECO:0000256" key="7">
    <source>
        <dbReference type="ARBA" id="ARBA00047973"/>
    </source>
</evidence>
<accession>A0ABN9P994</accession>
<proteinExistence type="inferred from homology"/>
<dbReference type="Proteomes" id="UP001189429">
    <property type="component" value="Unassembled WGS sequence"/>
</dbReference>
<keyword evidence="4 8" id="KW-0479">Metal-binding</keyword>
<name>A0ABN9P994_9DINO</name>
<evidence type="ECO:0000256" key="1">
    <source>
        <dbReference type="ARBA" id="ARBA00001342"/>
    </source>
</evidence>
<dbReference type="EC" id="4.1.3.17" evidence="8"/>
<dbReference type="NCBIfam" id="NF006875">
    <property type="entry name" value="PRK09372.1"/>
    <property type="match status" value="1"/>
</dbReference>
<comment type="cofactor">
    <cofactor evidence="8">
        <name>a divalent metal cation</name>
        <dbReference type="ChEBI" id="CHEBI:60240"/>
    </cofactor>
</comment>
<feature type="non-terminal residue" evidence="10">
    <location>
        <position position="1"/>
    </location>
</feature>